<dbReference type="Proteomes" id="UP001165498">
    <property type="component" value="Unassembled WGS sequence"/>
</dbReference>
<dbReference type="Pfam" id="PF12833">
    <property type="entry name" value="HTH_18"/>
    <property type="match status" value="1"/>
</dbReference>
<dbReference type="Pfam" id="PF20240">
    <property type="entry name" value="DUF6597"/>
    <property type="match status" value="1"/>
</dbReference>
<dbReference type="InterPro" id="IPR018060">
    <property type="entry name" value="HTH_AraC"/>
</dbReference>
<gene>
    <name evidence="5" type="ORF">NM961_09055</name>
</gene>
<organism evidence="5 6">
    <name type="scientific">Tahibacter harae</name>
    <dbReference type="NCBI Taxonomy" id="2963937"/>
    <lineage>
        <taxon>Bacteria</taxon>
        <taxon>Pseudomonadati</taxon>
        <taxon>Pseudomonadota</taxon>
        <taxon>Gammaproteobacteria</taxon>
        <taxon>Lysobacterales</taxon>
        <taxon>Rhodanobacteraceae</taxon>
        <taxon>Tahibacter</taxon>
    </lineage>
</organism>
<dbReference type="SMART" id="SM00342">
    <property type="entry name" value="HTH_ARAC"/>
    <property type="match status" value="1"/>
</dbReference>
<accession>A0ABT1QRF5</accession>
<evidence type="ECO:0000313" key="6">
    <source>
        <dbReference type="Proteomes" id="UP001165498"/>
    </source>
</evidence>
<dbReference type="PROSITE" id="PS01124">
    <property type="entry name" value="HTH_ARAC_FAMILY_2"/>
    <property type="match status" value="1"/>
</dbReference>
<keyword evidence="1" id="KW-0805">Transcription regulation</keyword>
<evidence type="ECO:0000256" key="2">
    <source>
        <dbReference type="ARBA" id="ARBA00023125"/>
    </source>
</evidence>
<keyword evidence="6" id="KW-1185">Reference proteome</keyword>
<evidence type="ECO:0000256" key="3">
    <source>
        <dbReference type="ARBA" id="ARBA00023163"/>
    </source>
</evidence>
<proteinExistence type="predicted"/>
<dbReference type="PANTHER" id="PTHR46796">
    <property type="entry name" value="HTH-TYPE TRANSCRIPTIONAL ACTIVATOR RHAS-RELATED"/>
    <property type="match status" value="1"/>
</dbReference>
<evidence type="ECO:0000256" key="1">
    <source>
        <dbReference type="ARBA" id="ARBA00023015"/>
    </source>
</evidence>
<sequence>MLIAPTAAALAPYVQSFWASPASPARPGQREQVLPGGQMHLALRLDGAGVRLYADAGAAPARHIGHAVVAGAHDRPYFKDVSESSRSVGVLLLPGAAQALFGCNADELSNRHVPLADLCGGAAETLLQRLAGETAPARQIALLQAFLLRRLRPVRAMQPPVAQAIAALRDGGAVAPLVQASGCSHKRFIALFRAQTGLAPKCFARVQRLQQVLHAPPSIAWAELALQAGYSDQAHFNREFRALTGLTPQAWRRCTPRNGAHVPLPPPGNFVQYRGEAAL</sequence>
<dbReference type="SUPFAM" id="SSF46689">
    <property type="entry name" value="Homeodomain-like"/>
    <property type="match status" value="1"/>
</dbReference>
<feature type="domain" description="HTH araC/xylS-type" evidence="4">
    <location>
        <begin position="174"/>
        <end position="254"/>
    </location>
</feature>
<dbReference type="InterPro" id="IPR050204">
    <property type="entry name" value="AraC_XylS_family_regulators"/>
</dbReference>
<dbReference type="RefSeq" id="WP_255913821.1">
    <property type="nucleotide sequence ID" value="NZ_JANFQO010000006.1"/>
</dbReference>
<dbReference type="InterPro" id="IPR046532">
    <property type="entry name" value="DUF6597"/>
</dbReference>
<dbReference type="Gene3D" id="1.10.10.60">
    <property type="entry name" value="Homeodomain-like"/>
    <property type="match status" value="1"/>
</dbReference>
<comment type="caution">
    <text evidence="5">The sequence shown here is derived from an EMBL/GenBank/DDBJ whole genome shotgun (WGS) entry which is preliminary data.</text>
</comment>
<dbReference type="EMBL" id="JANFQO010000006">
    <property type="protein sequence ID" value="MCQ4164858.1"/>
    <property type="molecule type" value="Genomic_DNA"/>
</dbReference>
<dbReference type="InterPro" id="IPR009057">
    <property type="entry name" value="Homeodomain-like_sf"/>
</dbReference>
<evidence type="ECO:0000259" key="4">
    <source>
        <dbReference type="PROSITE" id="PS01124"/>
    </source>
</evidence>
<evidence type="ECO:0000313" key="5">
    <source>
        <dbReference type="EMBL" id="MCQ4164858.1"/>
    </source>
</evidence>
<protein>
    <submittedName>
        <fullName evidence="5">Helix-turn-helix domain-containing protein</fullName>
    </submittedName>
</protein>
<name>A0ABT1QRF5_9GAMM</name>
<keyword evidence="2" id="KW-0238">DNA-binding</keyword>
<keyword evidence="3" id="KW-0804">Transcription</keyword>
<reference evidence="5" key="1">
    <citation type="submission" date="2022-07" db="EMBL/GenBank/DDBJ databases">
        <title>Tahibacter sp., a new gammaproteobacterium isolated from the silt sample collected at pig farm.</title>
        <authorList>
            <person name="Chen H."/>
        </authorList>
    </citation>
    <scope>NUCLEOTIDE SEQUENCE</scope>
    <source>
        <strain evidence="5">P2K</strain>
    </source>
</reference>